<dbReference type="EMBL" id="KE361636">
    <property type="protein sequence ID" value="EPQ28179.1"/>
    <property type="molecule type" value="Genomic_DNA"/>
</dbReference>
<dbReference type="AlphaFoldDB" id="A0A061H6T9"/>
<dbReference type="KEGG" id="pfp:PFL1_04506"/>
<feature type="domain" description="SET" evidence="2">
    <location>
        <begin position="82"/>
        <end position="127"/>
    </location>
</feature>
<dbReference type="OrthoDB" id="5984008at2759"/>
<dbReference type="RefSeq" id="XP_007880221.1">
    <property type="nucleotide sequence ID" value="XM_007882030.1"/>
</dbReference>
<dbReference type="PANTHER" id="PTHR12350:SF19">
    <property type="entry name" value="SET DOMAIN-CONTAINING PROTEIN"/>
    <property type="match status" value="1"/>
</dbReference>
<sequence length="203" mass="22268">MTSVYTGHLSAGDGLAAAATHVPTHPSLIQVEFANGSYNSRLVSLVSLKRDEVLTTFAPHVTAAPRPSYSTVQVAEDAHIELNSDLLYCNHSCDPNVRFVVAGDDKRQWKAVAEKDIKKGDTLTFFYPSTEWSMAQPFDCACNCGQQCLGKISGAASIPASVLGRYFVNPHILRLKRDQIRQQNGGSADTQDEQALFRRNDRP</sequence>
<dbReference type="InterPro" id="IPR046341">
    <property type="entry name" value="SET_dom_sf"/>
</dbReference>
<dbReference type="InterPro" id="IPR001214">
    <property type="entry name" value="SET_dom"/>
</dbReference>
<dbReference type="Proteomes" id="UP000053664">
    <property type="component" value="Unassembled WGS sequence"/>
</dbReference>
<reference evidence="3 4" key="1">
    <citation type="journal article" date="2013" name="Plant Cell">
        <title>The transition from a phytopathogenic smut ancestor to an anamorphic biocontrol agent deciphered by comparative whole-genome analysis.</title>
        <authorList>
            <person name="Lefebvre F."/>
            <person name="Joly D.L."/>
            <person name="Labbe C."/>
            <person name="Teichmann B."/>
            <person name="Linning R."/>
            <person name="Belzile F."/>
            <person name="Bakkeren G."/>
            <person name="Belanger R.R."/>
        </authorList>
    </citation>
    <scope>NUCLEOTIDE SEQUENCE [LARGE SCALE GENOMIC DNA]</scope>
    <source>
        <strain evidence="3 4">PF-1</strain>
    </source>
</reference>
<dbReference type="Pfam" id="PF00856">
    <property type="entry name" value="SET"/>
    <property type="match status" value="1"/>
</dbReference>
<evidence type="ECO:0000313" key="3">
    <source>
        <dbReference type="EMBL" id="EPQ28179.1"/>
    </source>
</evidence>
<dbReference type="eggNOG" id="ENOG502S11B">
    <property type="taxonomic scope" value="Eukaryota"/>
</dbReference>
<dbReference type="Gene3D" id="2.170.270.10">
    <property type="entry name" value="SET domain"/>
    <property type="match status" value="1"/>
</dbReference>
<dbReference type="GeneID" id="19318609"/>
<proteinExistence type="predicted"/>
<dbReference type="SUPFAM" id="SSF82199">
    <property type="entry name" value="SET domain"/>
    <property type="match status" value="1"/>
</dbReference>
<dbReference type="PANTHER" id="PTHR12350">
    <property type="entry name" value="HISTONE-LYSINE N-METHYLTRANSFERASE-RELATED"/>
    <property type="match status" value="1"/>
</dbReference>
<accession>A0A061H6T9</accession>
<evidence type="ECO:0000259" key="2">
    <source>
        <dbReference type="Pfam" id="PF00856"/>
    </source>
</evidence>
<dbReference type="HOGENOM" id="CLU_073382_2_0_1"/>
<organism evidence="3 4">
    <name type="scientific">Pseudozyma flocculosa PF-1</name>
    <dbReference type="NCBI Taxonomy" id="1277687"/>
    <lineage>
        <taxon>Eukaryota</taxon>
        <taxon>Fungi</taxon>
        <taxon>Dikarya</taxon>
        <taxon>Basidiomycota</taxon>
        <taxon>Ustilaginomycotina</taxon>
        <taxon>Ustilaginomycetes</taxon>
        <taxon>Ustilaginales</taxon>
        <taxon>Ustilaginaceae</taxon>
        <taxon>Pseudozyma</taxon>
    </lineage>
</organism>
<name>A0A061H6T9_9BASI</name>
<dbReference type="InterPro" id="IPR053201">
    <property type="entry name" value="Flavunoidine_N-MTase"/>
</dbReference>
<gene>
    <name evidence="3" type="ORF">PFL1_04506</name>
</gene>
<feature type="region of interest" description="Disordered" evidence="1">
    <location>
        <begin position="180"/>
        <end position="203"/>
    </location>
</feature>
<evidence type="ECO:0000313" key="4">
    <source>
        <dbReference type="Proteomes" id="UP000053664"/>
    </source>
</evidence>
<evidence type="ECO:0000256" key="1">
    <source>
        <dbReference type="SAM" id="MobiDB-lite"/>
    </source>
</evidence>
<protein>
    <recommendedName>
        <fullName evidence="2">SET domain-containing protein</fullName>
    </recommendedName>
</protein>